<accession>A0AAJ0LW24</accession>
<dbReference type="EMBL" id="JAWDJX010000003">
    <property type="protein sequence ID" value="KAK3057630.1"/>
    <property type="molecule type" value="Genomic_DNA"/>
</dbReference>
<evidence type="ECO:0000313" key="3">
    <source>
        <dbReference type="Proteomes" id="UP001271007"/>
    </source>
</evidence>
<organism evidence="2 3">
    <name type="scientific">Extremus antarcticus</name>
    <dbReference type="NCBI Taxonomy" id="702011"/>
    <lineage>
        <taxon>Eukaryota</taxon>
        <taxon>Fungi</taxon>
        <taxon>Dikarya</taxon>
        <taxon>Ascomycota</taxon>
        <taxon>Pezizomycotina</taxon>
        <taxon>Dothideomycetes</taxon>
        <taxon>Dothideomycetidae</taxon>
        <taxon>Mycosphaerellales</taxon>
        <taxon>Extremaceae</taxon>
        <taxon>Extremus</taxon>
    </lineage>
</organism>
<protein>
    <submittedName>
        <fullName evidence="2">Uncharacterized protein</fullName>
    </submittedName>
</protein>
<feature type="transmembrane region" description="Helical" evidence="1">
    <location>
        <begin position="410"/>
        <end position="431"/>
    </location>
</feature>
<dbReference type="AlphaFoldDB" id="A0AAJ0LW24"/>
<feature type="transmembrane region" description="Helical" evidence="1">
    <location>
        <begin position="53"/>
        <end position="79"/>
    </location>
</feature>
<dbReference type="Proteomes" id="UP001271007">
    <property type="component" value="Unassembled WGS sequence"/>
</dbReference>
<keyword evidence="1" id="KW-1133">Transmembrane helix</keyword>
<comment type="caution">
    <text evidence="2">The sequence shown here is derived from an EMBL/GenBank/DDBJ whole genome shotgun (WGS) entry which is preliminary data.</text>
</comment>
<name>A0AAJ0LW24_9PEZI</name>
<gene>
    <name evidence="2" type="ORF">LTR09_001814</name>
</gene>
<keyword evidence="1" id="KW-0472">Membrane</keyword>
<reference evidence="2" key="1">
    <citation type="submission" date="2023-04" db="EMBL/GenBank/DDBJ databases">
        <title>Black Yeasts Isolated from many extreme environments.</title>
        <authorList>
            <person name="Coleine C."/>
            <person name="Stajich J.E."/>
            <person name="Selbmann L."/>
        </authorList>
    </citation>
    <scope>NUCLEOTIDE SEQUENCE</scope>
    <source>
        <strain evidence="2">CCFEE 5312</strain>
    </source>
</reference>
<keyword evidence="1" id="KW-0812">Transmembrane</keyword>
<evidence type="ECO:0000256" key="1">
    <source>
        <dbReference type="SAM" id="Phobius"/>
    </source>
</evidence>
<keyword evidence="3" id="KW-1185">Reference proteome</keyword>
<evidence type="ECO:0000313" key="2">
    <source>
        <dbReference type="EMBL" id="KAK3057630.1"/>
    </source>
</evidence>
<proteinExistence type="predicted"/>
<sequence length="492" mass="53831">MIQTSVLCELVNVTFRMRLTTQALAVSALHFWISISQGRMDRNVRVRLIPPIVLWTSFLAVPAALWAGALAPVSVLALYEHNTTVAAYSNVSLIQHYYDSTTAPEAHNERGFFSYAMGGQYAGQLLETARSANTAHNRNHSKMDDTNYIFTGRSYGLGGSVGLFDNTAWPRNTESYTYRDIDYTTSMTCLYNNSNDLMIDYIGTAGYSEEYAIKGYLPNSDLNDDPVYTTYVGQYGYARIIAFNVAQYPVDQRRIMAIVAGDTYIDMDGVQCTADFKPTQFSVSISTTFKSITVTPVPQVGAVADIGAGSPMTNVVMLELSRIPSNLQGCDFSLVGQSLNTSITNYRASHQGATNDTSYNTLWALEGAFTAMIDDMLTAYGAAQYVIAGDTRSVAAQLQVHAIKMGQSDYFYAVFAVNILVLALVGVQAVLTRVWDDLPDFDCLDPASIVLASSRGGNAISTSVDALGRERVFVGLEREVGDRLVLDVARRP</sequence>